<comment type="caution">
    <text evidence="1">The sequence shown here is derived from an EMBL/GenBank/DDBJ whole genome shotgun (WGS) entry which is preliminary data.</text>
</comment>
<dbReference type="Gene3D" id="3.40.50.1820">
    <property type="entry name" value="alpha/beta hydrolase"/>
    <property type="match status" value="1"/>
</dbReference>
<keyword evidence="2" id="KW-1185">Reference proteome</keyword>
<protein>
    <submittedName>
        <fullName evidence="1">Putative thioesterase TesA</fullName>
    </submittedName>
</protein>
<proteinExistence type="predicted"/>
<dbReference type="Proteomes" id="UP000222366">
    <property type="component" value="Unassembled WGS sequence"/>
</dbReference>
<organism evidence="1 2">
    <name type="scientific">Xenorhabdus stockiae</name>
    <dbReference type="NCBI Taxonomy" id="351614"/>
    <lineage>
        <taxon>Bacteria</taxon>
        <taxon>Pseudomonadati</taxon>
        <taxon>Pseudomonadota</taxon>
        <taxon>Gammaproteobacteria</taxon>
        <taxon>Enterobacterales</taxon>
        <taxon>Morganellaceae</taxon>
        <taxon>Xenorhabdus</taxon>
    </lineage>
</organism>
<sequence length="123" mass="14247">MSAYKPPELLVKSTIFNSKDNIFEKITCLGGLPQIVSNDPVRLKKVRNKIIRDLGVLIHYARMSYPKVNCEIYALSAKDDLLASENEMKLWCNYTNKGFRKILFDGDHFYFRDKSKEVAKLIL</sequence>
<name>A0A2D0KL22_9GAMM</name>
<dbReference type="SUPFAM" id="SSF53474">
    <property type="entry name" value="alpha/beta-Hydrolases"/>
    <property type="match status" value="1"/>
</dbReference>
<accession>A0A2D0KL22</accession>
<gene>
    <name evidence="1" type="ORF">Xsto_03252</name>
</gene>
<evidence type="ECO:0000313" key="2">
    <source>
        <dbReference type="Proteomes" id="UP000222366"/>
    </source>
</evidence>
<dbReference type="InterPro" id="IPR029058">
    <property type="entry name" value="AB_hydrolase_fold"/>
</dbReference>
<reference evidence="1 2" key="1">
    <citation type="journal article" date="2017" name="Nat. Microbiol.">
        <title>Natural product diversity associated with the nematode symbionts Photorhabdus and Xenorhabdus.</title>
        <authorList>
            <person name="Tobias N.J."/>
            <person name="Wolff H."/>
            <person name="Djahanschiri B."/>
            <person name="Grundmann F."/>
            <person name="Kronenwerth M."/>
            <person name="Shi Y.M."/>
            <person name="Simonyi S."/>
            <person name="Grun P."/>
            <person name="Shapiro-Ilan D."/>
            <person name="Pidot S.J."/>
            <person name="Stinear T.P."/>
            <person name="Ebersberger I."/>
            <person name="Bode H.B."/>
        </authorList>
    </citation>
    <scope>NUCLEOTIDE SEQUENCE [LARGE SCALE GENOMIC DNA]</scope>
    <source>
        <strain evidence="1 2">DSM 17904</strain>
    </source>
</reference>
<dbReference type="AlphaFoldDB" id="A0A2D0KL22"/>
<dbReference type="EMBL" id="NJAJ01000035">
    <property type="protein sequence ID" value="PHM64144.1"/>
    <property type="molecule type" value="Genomic_DNA"/>
</dbReference>
<evidence type="ECO:0000313" key="1">
    <source>
        <dbReference type="EMBL" id="PHM64144.1"/>
    </source>
</evidence>